<keyword evidence="5" id="KW-0326">Glycosidase</keyword>
<dbReference type="Gene3D" id="3.20.20.80">
    <property type="entry name" value="Glycosidases"/>
    <property type="match status" value="1"/>
</dbReference>
<dbReference type="Pfam" id="PF01120">
    <property type="entry name" value="Alpha_L_fucos"/>
    <property type="match status" value="1"/>
</dbReference>
<evidence type="ECO:0000256" key="1">
    <source>
        <dbReference type="ARBA" id="ARBA00007951"/>
    </source>
</evidence>
<dbReference type="InterPro" id="IPR000933">
    <property type="entry name" value="Glyco_hydro_29"/>
</dbReference>
<evidence type="ECO:0000256" key="5">
    <source>
        <dbReference type="ARBA" id="ARBA00023295"/>
    </source>
</evidence>
<dbReference type="SMART" id="SM00812">
    <property type="entry name" value="Alpha_L_fucos"/>
    <property type="match status" value="1"/>
</dbReference>
<evidence type="ECO:0000256" key="2">
    <source>
        <dbReference type="ARBA" id="ARBA00012662"/>
    </source>
</evidence>
<dbReference type="InterPro" id="IPR057739">
    <property type="entry name" value="Glyco_hydro_29_N"/>
</dbReference>
<name>A0A5J4PKV1_9ZZZZ</name>
<dbReference type="PANTHER" id="PTHR10030:SF37">
    <property type="entry name" value="ALPHA-L-FUCOSIDASE-RELATED"/>
    <property type="match status" value="1"/>
</dbReference>
<proteinExistence type="inferred from homology"/>
<dbReference type="InterPro" id="IPR017853">
    <property type="entry name" value="GH"/>
</dbReference>
<comment type="caution">
    <text evidence="7">The sequence shown here is derived from an EMBL/GenBank/DDBJ whole genome shotgun (WGS) entry which is preliminary data.</text>
</comment>
<dbReference type="GO" id="GO:0004560">
    <property type="term" value="F:alpha-L-fucosidase activity"/>
    <property type="evidence" value="ECO:0007669"/>
    <property type="project" value="InterPro"/>
</dbReference>
<comment type="similarity">
    <text evidence="1">Belongs to the glycosyl hydrolase 29 family.</text>
</comment>
<reference evidence="7" key="1">
    <citation type="submission" date="2019-03" db="EMBL/GenBank/DDBJ databases">
        <title>Single cell metagenomics reveals metabolic interactions within the superorganism composed of flagellate Streblomastix strix and complex community of Bacteroidetes bacteria on its surface.</title>
        <authorList>
            <person name="Treitli S.C."/>
            <person name="Kolisko M."/>
            <person name="Husnik F."/>
            <person name="Keeling P."/>
            <person name="Hampl V."/>
        </authorList>
    </citation>
    <scope>NUCLEOTIDE SEQUENCE</scope>
    <source>
        <strain evidence="7">STM</strain>
    </source>
</reference>
<feature type="domain" description="Glycoside hydrolase family 29 N-terminal" evidence="6">
    <location>
        <begin position="57"/>
        <end position="181"/>
    </location>
</feature>
<dbReference type="GO" id="GO:0016139">
    <property type="term" value="P:glycoside catabolic process"/>
    <property type="evidence" value="ECO:0007669"/>
    <property type="project" value="TreeGrafter"/>
</dbReference>
<keyword evidence="3" id="KW-0732">Signal</keyword>
<feature type="non-terminal residue" evidence="7">
    <location>
        <position position="195"/>
    </location>
</feature>
<evidence type="ECO:0000313" key="7">
    <source>
        <dbReference type="EMBL" id="KAA6310075.1"/>
    </source>
</evidence>
<dbReference type="AlphaFoldDB" id="A0A5J4PKV1"/>
<sequence>MIIFTGGRLFVFISMNHKSTIKLRTSLCCLLLLIVFSCSDNTPPEPYGAIPSQVQIDWQKMEYYMFVHFGPNTFTDKEWGDGKENPEIFNPTALDCKQWAATAKAAGMKAIIITAKHHDGFCLWPSKYSTHTVKESGWRDGKGDVLRELQEACREYGLKFGIYLSPWDRNHPSYGTPEYNQVFADMLTEVYTNYG</sequence>
<protein>
    <recommendedName>
        <fullName evidence="2">alpha-L-fucosidase</fullName>
        <ecNumber evidence="2">3.2.1.51</ecNumber>
    </recommendedName>
</protein>
<evidence type="ECO:0000256" key="4">
    <source>
        <dbReference type="ARBA" id="ARBA00022801"/>
    </source>
</evidence>
<gene>
    <name evidence="7" type="ORF">EZS27_038558</name>
</gene>
<dbReference type="GO" id="GO:0006004">
    <property type="term" value="P:fucose metabolic process"/>
    <property type="evidence" value="ECO:0007669"/>
    <property type="project" value="TreeGrafter"/>
</dbReference>
<dbReference type="PANTHER" id="PTHR10030">
    <property type="entry name" value="ALPHA-L-FUCOSIDASE"/>
    <property type="match status" value="1"/>
</dbReference>
<dbReference type="SUPFAM" id="SSF51445">
    <property type="entry name" value="(Trans)glycosidases"/>
    <property type="match status" value="1"/>
</dbReference>
<dbReference type="EMBL" id="SNRY01007614">
    <property type="protein sequence ID" value="KAA6310075.1"/>
    <property type="molecule type" value="Genomic_DNA"/>
</dbReference>
<evidence type="ECO:0000256" key="3">
    <source>
        <dbReference type="ARBA" id="ARBA00022729"/>
    </source>
</evidence>
<evidence type="ECO:0000259" key="6">
    <source>
        <dbReference type="Pfam" id="PF01120"/>
    </source>
</evidence>
<dbReference type="EC" id="3.2.1.51" evidence="2"/>
<organism evidence="7">
    <name type="scientific">termite gut metagenome</name>
    <dbReference type="NCBI Taxonomy" id="433724"/>
    <lineage>
        <taxon>unclassified sequences</taxon>
        <taxon>metagenomes</taxon>
        <taxon>organismal metagenomes</taxon>
    </lineage>
</organism>
<dbReference type="GO" id="GO:0005764">
    <property type="term" value="C:lysosome"/>
    <property type="evidence" value="ECO:0007669"/>
    <property type="project" value="TreeGrafter"/>
</dbReference>
<accession>A0A5J4PKV1</accession>
<keyword evidence="4" id="KW-0378">Hydrolase</keyword>